<feature type="region of interest" description="Disordered" evidence="1">
    <location>
        <begin position="18"/>
        <end position="60"/>
    </location>
</feature>
<accession>A0ABW4TJS4</accession>
<proteinExistence type="predicted"/>
<dbReference type="RefSeq" id="WP_343916994.1">
    <property type="nucleotide sequence ID" value="NZ_BAAAJT010000002.1"/>
</dbReference>
<evidence type="ECO:0000313" key="3">
    <source>
        <dbReference type="Proteomes" id="UP001597351"/>
    </source>
</evidence>
<name>A0ABW4TJS4_9ACTN</name>
<comment type="caution">
    <text evidence="2">The sequence shown here is derived from an EMBL/GenBank/DDBJ whole genome shotgun (WGS) entry which is preliminary data.</text>
</comment>
<protein>
    <submittedName>
        <fullName evidence="2">Uncharacterized protein</fullName>
    </submittedName>
</protein>
<dbReference type="PROSITE" id="PS51257">
    <property type="entry name" value="PROKAR_LIPOPROTEIN"/>
    <property type="match status" value="1"/>
</dbReference>
<keyword evidence="3" id="KW-1185">Reference proteome</keyword>
<reference evidence="3" key="1">
    <citation type="journal article" date="2019" name="Int. J. Syst. Evol. Microbiol.">
        <title>The Global Catalogue of Microorganisms (GCM) 10K type strain sequencing project: providing services to taxonomists for standard genome sequencing and annotation.</title>
        <authorList>
            <consortium name="The Broad Institute Genomics Platform"/>
            <consortium name="The Broad Institute Genome Sequencing Center for Infectious Disease"/>
            <person name="Wu L."/>
            <person name="Ma J."/>
        </authorList>
    </citation>
    <scope>NUCLEOTIDE SEQUENCE [LARGE SCALE GENOMIC DNA]</scope>
    <source>
        <strain evidence="3">CGMCC 1.12477</strain>
    </source>
</reference>
<dbReference type="Proteomes" id="UP001597351">
    <property type="component" value="Unassembled WGS sequence"/>
</dbReference>
<evidence type="ECO:0000313" key="2">
    <source>
        <dbReference type="EMBL" id="MFD1946648.1"/>
    </source>
</evidence>
<sequence length="358" mass="37017">MRARLTALGLVAALALSGCTEEQPAPPEPTGSSTPSEEPTTDEPTPSSEPSSDPPAALDWQPVAGSVDDVVTVSGRWTLTVAADGGSATLDGPRSRTVEAPAGFSISEALIDGQYAAVVAEHDQAGRPNDVTVVDLRRGREVDADVEPGVGGSFALGSGLLASTATRGRDYCLGVVDLVAGRSSQGPCVPPRHGISNLDVGPAGISAMTFDDGRPSCRTLNRLEGGEFSPLAGVAECRGWEAVVSETFAIWGEVANERRIEAGSYFVDSGGGPVELGPGTTGSLTWCGDAAYVVRDPQRSKDPARLLRVDVEGGTTEVVYETEATGRAFLSEPRCGGSDLTITAYTNEGDEQVTARLP</sequence>
<feature type="compositionally biased region" description="Low complexity" evidence="1">
    <location>
        <begin position="30"/>
        <end position="55"/>
    </location>
</feature>
<dbReference type="EMBL" id="JBHUGD010000003">
    <property type="protein sequence ID" value="MFD1946648.1"/>
    <property type="molecule type" value="Genomic_DNA"/>
</dbReference>
<evidence type="ECO:0000256" key="1">
    <source>
        <dbReference type="SAM" id="MobiDB-lite"/>
    </source>
</evidence>
<gene>
    <name evidence="2" type="ORF">ACFSDE_07590</name>
</gene>
<organism evidence="2 3">
    <name type="scientific">Nocardioides aestuarii</name>
    <dbReference type="NCBI Taxonomy" id="252231"/>
    <lineage>
        <taxon>Bacteria</taxon>
        <taxon>Bacillati</taxon>
        <taxon>Actinomycetota</taxon>
        <taxon>Actinomycetes</taxon>
        <taxon>Propionibacteriales</taxon>
        <taxon>Nocardioidaceae</taxon>
        <taxon>Nocardioides</taxon>
    </lineage>
</organism>